<proteinExistence type="predicted"/>
<comment type="caution">
    <text evidence="2">The sequence shown here is derived from an EMBL/GenBank/DDBJ whole genome shotgun (WGS) entry which is preliminary data.</text>
</comment>
<dbReference type="SUPFAM" id="SSF51658">
    <property type="entry name" value="Xylose isomerase-like"/>
    <property type="match status" value="1"/>
</dbReference>
<feature type="domain" description="Xylose isomerase-like TIM barrel" evidence="1">
    <location>
        <begin position="56"/>
        <end position="259"/>
    </location>
</feature>
<organism evidence="2 3">
    <name type="scientific">Candidatus Scatocola faecipullorum</name>
    <dbReference type="NCBI Taxonomy" id="2840917"/>
    <lineage>
        <taxon>Bacteria</taxon>
        <taxon>Pseudomonadati</taxon>
        <taxon>Pseudomonadota</taxon>
        <taxon>Alphaproteobacteria</taxon>
        <taxon>Rhodospirillales</taxon>
        <taxon>Rhodospirillaceae</taxon>
        <taxon>Rhodospirillaceae incertae sedis</taxon>
        <taxon>Candidatus Scatocola</taxon>
    </lineage>
</organism>
<dbReference type="Proteomes" id="UP000824107">
    <property type="component" value="Unassembled WGS sequence"/>
</dbReference>
<dbReference type="AlphaFoldDB" id="A0A9D1M2X2"/>
<dbReference type="EMBL" id="DVNC01000010">
    <property type="protein sequence ID" value="HIU52608.1"/>
    <property type="molecule type" value="Genomic_DNA"/>
</dbReference>
<sequence>MPRYGIKVWSKDVLKNPDFFNEAAEAVKNGTFGYIELFAIPDSFNETQSLIAPAIKGLPVVIHAPHSCFGLDTGNPELETSNQKKFEDSRRFADLLNAEIIILHAGAGASEACLSETIRQFRNIGDSRIAVENLPLICSSTHVRLHGNIPAEIQRIITETGCKFCLDFSHAVCAANSTNADVWQTLNAFAALNPSMYHLCDGNINGTDDEHLHYGEGNYDLKRLLTEYVEPNALVTMETGHEIPQNITPWLEDLRFLQNL</sequence>
<dbReference type="Pfam" id="PF01261">
    <property type="entry name" value="AP_endonuc_2"/>
    <property type="match status" value="1"/>
</dbReference>
<dbReference type="InterPro" id="IPR036237">
    <property type="entry name" value="Xyl_isomerase-like_sf"/>
</dbReference>
<dbReference type="Gene3D" id="3.20.20.150">
    <property type="entry name" value="Divalent-metal-dependent TIM barrel enzymes"/>
    <property type="match status" value="1"/>
</dbReference>
<evidence type="ECO:0000313" key="3">
    <source>
        <dbReference type="Proteomes" id="UP000824107"/>
    </source>
</evidence>
<accession>A0A9D1M2X2</accession>
<name>A0A9D1M2X2_9PROT</name>
<reference evidence="2" key="1">
    <citation type="submission" date="2020-10" db="EMBL/GenBank/DDBJ databases">
        <authorList>
            <person name="Gilroy R."/>
        </authorList>
    </citation>
    <scope>NUCLEOTIDE SEQUENCE</scope>
    <source>
        <strain evidence="2">ChiW3-316</strain>
    </source>
</reference>
<reference evidence="2" key="2">
    <citation type="journal article" date="2021" name="PeerJ">
        <title>Extensive microbial diversity within the chicken gut microbiome revealed by metagenomics and culture.</title>
        <authorList>
            <person name="Gilroy R."/>
            <person name="Ravi A."/>
            <person name="Getino M."/>
            <person name="Pursley I."/>
            <person name="Horton D.L."/>
            <person name="Alikhan N.F."/>
            <person name="Baker D."/>
            <person name="Gharbi K."/>
            <person name="Hall N."/>
            <person name="Watson M."/>
            <person name="Adriaenssens E.M."/>
            <person name="Foster-Nyarko E."/>
            <person name="Jarju S."/>
            <person name="Secka A."/>
            <person name="Antonio M."/>
            <person name="Oren A."/>
            <person name="Chaudhuri R.R."/>
            <person name="La Ragione R."/>
            <person name="Hildebrand F."/>
            <person name="Pallen M.J."/>
        </authorList>
    </citation>
    <scope>NUCLEOTIDE SEQUENCE</scope>
    <source>
        <strain evidence="2">ChiW3-316</strain>
    </source>
</reference>
<dbReference type="InterPro" id="IPR013022">
    <property type="entry name" value="Xyl_isomerase-like_TIM-brl"/>
</dbReference>
<gene>
    <name evidence="2" type="ORF">IAD20_00840</name>
</gene>
<evidence type="ECO:0000259" key="1">
    <source>
        <dbReference type="Pfam" id="PF01261"/>
    </source>
</evidence>
<protein>
    <submittedName>
        <fullName evidence="2">TIM barrel protein</fullName>
    </submittedName>
</protein>
<evidence type="ECO:0000313" key="2">
    <source>
        <dbReference type="EMBL" id="HIU52608.1"/>
    </source>
</evidence>